<evidence type="ECO:0000313" key="2">
    <source>
        <dbReference type="EMBL" id="QGU01943.1"/>
    </source>
</evidence>
<dbReference type="InterPro" id="IPR048469">
    <property type="entry name" value="YchJ-like_M"/>
</dbReference>
<gene>
    <name evidence="2" type="ORF">CKALI_05365</name>
</gene>
<sequence length="91" mass="10694">MRSRYTAFVTHDEDYLLRTWHPDTRPSQLGFDIPLEFYRLDILETTDGGPLDSTGAVDFEAFYRVDGQRGSQREHSTFVRIDGKWVYHAEH</sequence>
<name>A0A6B8VCS1_9CORY</name>
<dbReference type="EMBL" id="CP046452">
    <property type="protein sequence ID" value="QGU01943.1"/>
    <property type="molecule type" value="Genomic_DNA"/>
</dbReference>
<organism evidence="2 3">
    <name type="scientific">Corynebacterium kalinowskii</name>
    <dbReference type="NCBI Taxonomy" id="2675216"/>
    <lineage>
        <taxon>Bacteria</taxon>
        <taxon>Bacillati</taxon>
        <taxon>Actinomycetota</taxon>
        <taxon>Actinomycetes</taxon>
        <taxon>Mycobacteriales</taxon>
        <taxon>Corynebacteriaceae</taxon>
        <taxon>Corynebacterium</taxon>
    </lineage>
</organism>
<protein>
    <recommendedName>
        <fullName evidence="1">YchJ-like middle NTF2-like domain-containing protein</fullName>
    </recommendedName>
</protein>
<dbReference type="Proteomes" id="UP000427071">
    <property type="component" value="Chromosome"/>
</dbReference>
<evidence type="ECO:0000313" key="3">
    <source>
        <dbReference type="Proteomes" id="UP000427071"/>
    </source>
</evidence>
<evidence type="ECO:0000259" key="1">
    <source>
        <dbReference type="Pfam" id="PF17775"/>
    </source>
</evidence>
<dbReference type="InterPro" id="IPR032710">
    <property type="entry name" value="NTF2-like_dom_sf"/>
</dbReference>
<accession>A0A6B8VCS1</accession>
<feature type="domain" description="YchJ-like middle NTF2-like" evidence="1">
    <location>
        <begin position="1"/>
        <end position="88"/>
    </location>
</feature>
<dbReference type="Pfam" id="PF17775">
    <property type="entry name" value="YchJ_M-like"/>
    <property type="match status" value="1"/>
</dbReference>
<dbReference type="Gene3D" id="3.10.450.50">
    <property type="match status" value="1"/>
</dbReference>
<reference evidence="3" key="1">
    <citation type="submission" date="2019-11" db="EMBL/GenBank/DDBJ databases">
        <title>Complete genome sequence of Corynebacterium kalinowskii 1959, a novel Corynebacterium species isolated from soil of a small paddock in Vilsendorf, Germany.</title>
        <authorList>
            <person name="Schaffert L."/>
            <person name="Ruwe M."/>
            <person name="Milse J."/>
            <person name="Hanuschka K."/>
            <person name="Ortseifen V."/>
            <person name="Droste J."/>
            <person name="Brandt D."/>
            <person name="Schlueter L."/>
            <person name="Kutter Y."/>
            <person name="Vinke S."/>
            <person name="Viehoefer P."/>
            <person name="Jacob L."/>
            <person name="Luebke N.-C."/>
            <person name="Schulte-Berndt E."/>
            <person name="Hain C."/>
            <person name="Linder M."/>
            <person name="Schmidt P."/>
            <person name="Wollenschlaeger L."/>
            <person name="Luttermann T."/>
            <person name="Thieme E."/>
            <person name="Hassa J."/>
            <person name="Haak M."/>
            <person name="Wittchen M."/>
            <person name="Mentz A."/>
            <person name="Persicke M."/>
            <person name="Busche T."/>
            <person name="Ruckert C."/>
        </authorList>
    </citation>
    <scope>NUCLEOTIDE SEQUENCE [LARGE SCALE GENOMIC DNA]</scope>
    <source>
        <strain evidence="3">1959</strain>
    </source>
</reference>
<dbReference type="AlphaFoldDB" id="A0A6B8VCS1"/>
<dbReference type="KEGG" id="ckw:CKALI_05365"/>
<proteinExistence type="predicted"/>
<dbReference type="SUPFAM" id="SSF54427">
    <property type="entry name" value="NTF2-like"/>
    <property type="match status" value="1"/>
</dbReference>
<keyword evidence="3" id="KW-1185">Reference proteome</keyword>